<evidence type="ECO:0000313" key="1">
    <source>
        <dbReference type="EMBL" id="KAL1522396.1"/>
    </source>
</evidence>
<gene>
    <name evidence="1" type="ORF">AB1Y20_017386</name>
</gene>
<name>A0AB34JKB6_PRYPA</name>
<accession>A0AB34JKB6</accession>
<protein>
    <recommendedName>
        <fullName evidence="3">Gamma-glutamylcyclotransferase</fullName>
    </recommendedName>
</protein>
<reference evidence="1 2" key="1">
    <citation type="journal article" date="2024" name="Science">
        <title>Giant polyketide synthase enzymes in the biosynthesis of giant marine polyether toxins.</title>
        <authorList>
            <person name="Fallon T.R."/>
            <person name="Shende V.V."/>
            <person name="Wierzbicki I.H."/>
            <person name="Pendleton A.L."/>
            <person name="Watervoot N.F."/>
            <person name="Auber R.P."/>
            <person name="Gonzalez D.J."/>
            <person name="Wisecaver J.H."/>
            <person name="Moore B.S."/>
        </authorList>
    </citation>
    <scope>NUCLEOTIDE SEQUENCE [LARGE SCALE GENOMIC DNA]</scope>
    <source>
        <strain evidence="1 2">12B1</strain>
    </source>
</reference>
<keyword evidence="2" id="KW-1185">Reference proteome</keyword>
<evidence type="ECO:0008006" key="3">
    <source>
        <dbReference type="Google" id="ProtNLM"/>
    </source>
</evidence>
<evidence type="ECO:0000313" key="2">
    <source>
        <dbReference type="Proteomes" id="UP001515480"/>
    </source>
</evidence>
<organism evidence="1 2">
    <name type="scientific">Prymnesium parvum</name>
    <name type="common">Toxic golden alga</name>
    <dbReference type="NCBI Taxonomy" id="97485"/>
    <lineage>
        <taxon>Eukaryota</taxon>
        <taxon>Haptista</taxon>
        <taxon>Haptophyta</taxon>
        <taxon>Prymnesiophyceae</taxon>
        <taxon>Prymnesiales</taxon>
        <taxon>Prymnesiaceae</taxon>
        <taxon>Prymnesium</taxon>
    </lineage>
</organism>
<dbReference type="Proteomes" id="UP001515480">
    <property type="component" value="Unassembled WGS sequence"/>
</dbReference>
<dbReference type="EMBL" id="JBGBPQ010000006">
    <property type="protein sequence ID" value="KAL1522396.1"/>
    <property type="molecule type" value="Genomic_DNA"/>
</dbReference>
<proteinExistence type="predicted"/>
<comment type="caution">
    <text evidence="1">The sequence shown here is derived from an EMBL/GenBank/DDBJ whole genome shotgun (WGS) entry which is preliminary data.</text>
</comment>
<sequence>MDQFNVPVEEVPENTTHIIVGACILQVNGLAPHEKIQNIRGDNWPDPPFNLGYVTYAYIENAESASTTARRLGAKLETHEVRVDSNRVAHLIYHAEGQHNEIRARQTIPCLKVFVTVGRNRSLSGFKWLQLVYMPEDIADNHFLQQSLLNSAGTNLLTQTQSEPSSSGERPN</sequence>
<dbReference type="AlphaFoldDB" id="A0AB34JKB6"/>